<keyword evidence="10" id="KW-0325">Glycoprotein</keyword>
<evidence type="ECO:0000256" key="6">
    <source>
        <dbReference type="ARBA" id="ARBA00022737"/>
    </source>
</evidence>
<keyword evidence="4 11" id="KW-0812">Transmembrane</keyword>
<accession>V5H9U8</accession>
<sequence>MCFSGVNSFFVVLIVATFMSQLCEARNWRRVNTTCPALKQCECSLVVSGAYVRCSNFVKMVDWKNGTDLKEDMDRLQNTSIRKLTLSGVNVEVLPASWFSNLSVFILIINHSPLKYIEDTAFNGINRVSKVMLENNMLMTIPRALKSFKVLKSLHIPRNLIKAVNDELYSLGELKELNLRSNLIEKIDEDALKNQVHLNKLYLQNNRLEDIPPLLFKNTKHLEHIDLHGNRIKVIGDSIRDMPFLKVVYVYNNDITELNEFTKENHDNLKSLRAENNPITSIAEFGSGNTKIETIFLRNCSISDLHPLAFAALESLSQLDLSSNRISYINESAFHKRLEICNLAENQITSLSGTFNRTRRMVSLNLSYNSIEDITEAFTQLVDLKKLSLNNNRIRYIRDRTFHANGNLNHLNLGENIIEWLGQRAFEGLVSLQNLFIDHNMLLHLNGSVRHMPQLRTLHMYNNSLLSLNRNDFVDVRRLAYIYAFRNNISRVDGAFTQLVNLHGVGLQSNQLSTMHRKSFPNSLMTLETLAVDGNPLLCDCQITWLLDSLPPGTKRGVPVCASPPRLAGRMLYNLTVNDLVAWPEDCDNGCTCQCHEDSMTGWAVHVNCSGGDLKQLPRTFPENARKLDLSGNSVEHLDERLVAKAPGLRSLSLRGNLLSSVDRSTIPENVTVLDLRDNRLKRFPLDLVSTLNLTRIWLAGNPWSCDCEDYAFRQWAEGHSDMIQDADEIFCAEGFNVLVSLKSFMEVGQKELCPSVVSKAVSYGIFMLVLAAAALTVSTAYFKYKREIKVWLYARGLCGSLQCIKEDDLDEEKSFDIFLSFSSKDSSWAYEHLIPRVEAHGFTVCTYDRNFKGGFLIQDIIHEAVACSRRTVLLLSENFVQSEWCRWEFRVAHHQALEDNINRLIVIVVDEAASNAVDDELRIYMQATNYLRWGETHFWDKLLYSLPKKDSHRKVIPNSQEYPMAAIARHL</sequence>
<dbReference type="SMART" id="SM00369">
    <property type="entry name" value="LRR_TYP"/>
    <property type="match status" value="11"/>
</dbReference>
<evidence type="ECO:0000259" key="13">
    <source>
        <dbReference type="PROSITE" id="PS50104"/>
    </source>
</evidence>
<evidence type="ECO:0000256" key="7">
    <source>
        <dbReference type="ARBA" id="ARBA00022989"/>
    </source>
</evidence>
<dbReference type="EMBL" id="GANP01014675">
    <property type="protein sequence ID" value="JAB69793.1"/>
    <property type="molecule type" value="mRNA"/>
</dbReference>
<dbReference type="AlphaFoldDB" id="V5H9U8"/>
<reference evidence="14" key="1">
    <citation type="journal article" date="2015" name="Sci. Rep.">
        <title>Tissue- and time-dependent transcription in Ixodes ricinus salivary glands and midguts when blood feeding on the vertebrate host.</title>
        <authorList>
            <person name="Kotsyfakis M."/>
            <person name="Schwarz A."/>
            <person name="Erhart J."/>
            <person name="Ribeiro J.M."/>
        </authorList>
    </citation>
    <scope>NUCLEOTIDE SEQUENCE</scope>
    <source>
        <tissue evidence="14">Salivary gland and midgut</tissue>
    </source>
</reference>
<evidence type="ECO:0000256" key="8">
    <source>
        <dbReference type="ARBA" id="ARBA00023136"/>
    </source>
</evidence>
<organism evidence="14">
    <name type="scientific">Ixodes ricinus</name>
    <name type="common">Common tick</name>
    <name type="synonym">Acarus ricinus</name>
    <dbReference type="NCBI Taxonomy" id="34613"/>
    <lineage>
        <taxon>Eukaryota</taxon>
        <taxon>Metazoa</taxon>
        <taxon>Ecdysozoa</taxon>
        <taxon>Arthropoda</taxon>
        <taxon>Chelicerata</taxon>
        <taxon>Arachnida</taxon>
        <taxon>Acari</taxon>
        <taxon>Parasitiformes</taxon>
        <taxon>Ixodida</taxon>
        <taxon>Ixodoidea</taxon>
        <taxon>Ixodidae</taxon>
        <taxon>Ixodinae</taxon>
        <taxon>Ixodes</taxon>
    </lineage>
</organism>
<dbReference type="SMART" id="SM00365">
    <property type="entry name" value="LRR_SD22"/>
    <property type="match status" value="6"/>
</dbReference>
<evidence type="ECO:0000256" key="1">
    <source>
        <dbReference type="ARBA" id="ARBA00004479"/>
    </source>
</evidence>
<evidence type="ECO:0000256" key="11">
    <source>
        <dbReference type="SAM" id="Phobius"/>
    </source>
</evidence>
<feature type="chain" id="PRO_5004735490" evidence="12">
    <location>
        <begin position="26"/>
        <end position="972"/>
    </location>
</feature>
<dbReference type="InterPro" id="IPR035897">
    <property type="entry name" value="Toll_tir_struct_dom_sf"/>
</dbReference>
<evidence type="ECO:0000256" key="12">
    <source>
        <dbReference type="SAM" id="SignalP"/>
    </source>
</evidence>
<dbReference type="InterPro" id="IPR000483">
    <property type="entry name" value="Cys-rich_flank_reg_C"/>
</dbReference>
<dbReference type="InterPro" id="IPR032675">
    <property type="entry name" value="LRR_dom_sf"/>
</dbReference>
<keyword evidence="6" id="KW-0677">Repeat</keyword>
<evidence type="ECO:0000256" key="9">
    <source>
        <dbReference type="ARBA" id="ARBA00023170"/>
    </source>
</evidence>
<comment type="similarity">
    <text evidence="2">Belongs to the Toll-like receptor family.</text>
</comment>
<dbReference type="GO" id="GO:0038023">
    <property type="term" value="F:signaling receptor activity"/>
    <property type="evidence" value="ECO:0007669"/>
    <property type="project" value="TreeGrafter"/>
</dbReference>
<dbReference type="SMART" id="SM00364">
    <property type="entry name" value="LRR_BAC"/>
    <property type="match status" value="4"/>
</dbReference>
<protein>
    <submittedName>
        <fullName evidence="14">Putative toll-7</fullName>
    </submittedName>
</protein>
<keyword evidence="7 11" id="KW-1133">Transmembrane helix</keyword>
<dbReference type="GO" id="GO:0005886">
    <property type="term" value="C:plasma membrane"/>
    <property type="evidence" value="ECO:0007669"/>
    <property type="project" value="TreeGrafter"/>
</dbReference>
<dbReference type="SUPFAM" id="SSF52047">
    <property type="entry name" value="RNI-like"/>
    <property type="match status" value="1"/>
</dbReference>
<proteinExistence type="evidence at transcript level"/>
<dbReference type="InterPro" id="IPR000157">
    <property type="entry name" value="TIR_dom"/>
</dbReference>
<feature type="domain" description="TIR" evidence="13">
    <location>
        <begin position="814"/>
        <end position="947"/>
    </location>
</feature>
<keyword evidence="8 11" id="KW-0472">Membrane</keyword>
<keyword evidence="9" id="KW-0675">Receptor</keyword>
<comment type="subcellular location">
    <subcellularLocation>
        <location evidence="1">Membrane</location>
        <topology evidence="1">Single-pass type I membrane protein</topology>
    </subcellularLocation>
</comment>
<dbReference type="GO" id="GO:0007165">
    <property type="term" value="P:signal transduction"/>
    <property type="evidence" value="ECO:0007669"/>
    <property type="project" value="InterPro"/>
</dbReference>
<evidence type="ECO:0000256" key="4">
    <source>
        <dbReference type="ARBA" id="ARBA00022692"/>
    </source>
</evidence>
<dbReference type="Pfam" id="PF13855">
    <property type="entry name" value="LRR_8"/>
    <property type="match status" value="3"/>
</dbReference>
<keyword evidence="3" id="KW-0433">Leucine-rich repeat</keyword>
<keyword evidence="5 12" id="KW-0732">Signal</keyword>
<dbReference type="SUPFAM" id="SSF52200">
    <property type="entry name" value="Toll/Interleukin receptor TIR domain"/>
    <property type="match status" value="1"/>
</dbReference>
<dbReference type="SMART" id="SM00255">
    <property type="entry name" value="TIR"/>
    <property type="match status" value="1"/>
</dbReference>
<feature type="signal peptide" evidence="12">
    <location>
        <begin position="1"/>
        <end position="25"/>
    </location>
</feature>
<dbReference type="InterPro" id="IPR001611">
    <property type="entry name" value="Leu-rich_rpt"/>
</dbReference>
<evidence type="ECO:0000256" key="3">
    <source>
        <dbReference type="ARBA" id="ARBA00022614"/>
    </source>
</evidence>
<dbReference type="PANTHER" id="PTHR24365:SF541">
    <property type="entry name" value="PROTEIN TOLL-RELATED"/>
    <property type="match status" value="1"/>
</dbReference>
<evidence type="ECO:0000256" key="2">
    <source>
        <dbReference type="ARBA" id="ARBA00009634"/>
    </source>
</evidence>
<dbReference type="Pfam" id="PF13306">
    <property type="entry name" value="LRR_5"/>
    <property type="match status" value="1"/>
</dbReference>
<dbReference type="InterPro" id="IPR026906">
    <property type="entry name" value="LRR_5"/>
</dbReference>
<dbReference type="SMART" id="SM00082">
    <property type="entry name" value="LRRCT"/>
    <property type="match status" value="2"/>
</dbReference>
<dbReference type="InterPro" id="IPR003591">
    <property type="entry name" value="Leu-rich_rpt_typical-subtyp"/>
</dbReference>
<dbReference type="PROSITE" id="PS50104">
    <property type="entry name" value="TIR"/>
    <property type="match status" value="1"/>
</dbReference>
<evidence type="ECO:0000256" key="5">
    <source>
        <dbReference type="ARBA" id="ARBA00022729"/>
    </source>
</evidence>
<name>V5H9U8_IXORI</name>
<dbReference type="PANTHER" id="PTHR24365">
    <property type="entry name" value="TOLL-LIKE RECEPTOR"/>
    <property type="match status" value="1"/>
</dbReference>
<evidence type="ECO:0000256" key="10">
    <source>
        <dbReference type="ARBA" id="ARBA00023180"/>
    </source>
</evidence>
<evidence type="ECO:0000313" key="14">
    <source>
        <dbReference type="EMBL" id="JAB69793.1"/>
    </source>
</evidence>
<dbReference type="PROSITE" id="PS51450">
    <property type="entry name" value="LRR"/>
    <property type="match status" value="3"/>
</dbReference>
<feature type="transmembrane region" description="Helical" evidence="11">
    <location>
        <begin position="761"/>
        <end position="783"/>
    </location>
</feature>
<dbReference type="Pfam" id="PF13676">
    <property type="entry name" value="TIR_2"/>
    <property type="match status" value="1"/>
</dbReference>
<dbReference type="Gene3D" id="3.80.10.10">
    <property type="entry name" value="Ribonuclease Inhibitor"/>
    <property type="match status" value="5"/>
</dbReference>
<dbReference type="SUPFAM" id="SSF52058">
    <property type="entry name" value="L domain-like"/>
    <property type="match status" value="2"/>
</dbReference>
<dbReference type="Gene3D" id="3.40.50.10140">
    <property type="entry name" value="Toll/interleukin-1 receptor homology (TIR) domain"/>
    <property type="match status" value="1"/>
</dbReference>